<dbReference type="Proteomes" id="UP000594342">
    <property type="component" value="Unassembled WGS sequence"/>
</dbReference>
<protein>
    <submittedName>
        <fullName evidence="1">Uncharacterized protein</fullName>
    </submittedName>
</protein>
<name>A0A5K0UBR0_9VIRU</name>
<accession>A0A5K0UBR0</accession>
<organism evidence="1 2">
    <name type="scientific">Yasminevirus sp. GU-2018</name>
    <dbReference type="NCBI Taxonomy" id="2420051"/>
    <lineage>
        <taxon>Viruses</taxon>
        <taxon>Varidnaviria</taxon>
        <taxon>Bamfordvirae</taxon>
        <taxon>Nucleocytoviricota</taxon>
        <taxon>Megaviricetes</taxon>
        <taxon>Imitervirales</taxon>
        <taxon>Mimiviridae</taxon>
        <taxon>Klosneuvirinae</taxon>
        <taxon>Yasminevirus</taxon>
        <taxon>Yasminevirus saudimassiliense</taxon>
    </lineage>
</organism>
<proteinExistence type="predicted"/>
<evidence type="ECO:0000313" key="2">
    <source>
        <dbReference type="Proteomes" id="UP000594342"/>
    </source>
</evidence>
<keyword evidence="2" id="KW-1185">Reference proteome</keyword>
<dbReference type="EMBL" id="UPSH01000001">
    <property type="protein sequence ID" value="VBB18586.1"/>
    <property type="molecule type" value="Genomic_DNA"/>
</dbReference>
<reference evidence="1 2" key="1">
    <citation type="submission" date="2018-10" db="EMBL/GenBank/DDBJ databases">
        <authorList>
            <consortium name="IHU Genomes"/>
        </authorList>
    </citation>
    <scope>NUCLEOTIDE SEQUENCE [LARGE SCALE GENOMIC DNA]</scope>
    <source>
        <strain evidence="1 2">A1</strain>
    </source>
</reference>
<evidence type="ECO:0000313" key="1">
    <source>
        <dbReference type="EMBL" id="VBB18586.1"/>
    </source>
</evidence>
<gene>
    <name evidence="1" type="ORF">YASMINEVIRUS_1049</name>
</gene>
<comment type="caution">
    <text evidence="1">The sequence shown here is derived from an EMBL/GenBank/DDBJ whole genome shotgun (WGS) entry which is preliminary data.</text>
</comment>
<sequence>MRRILFFTFFGYRDYISDIKESFEKHGSYICDLPYFQLKNDDKLSDQDIISKCADIVVDNSIDTIFMFLLPNVNNFIDSIKSEIKKRSSERKTEFKSVKFVFYNFDDPKSINIDIERYSRGIDYFFTPCVSSVSKLKCILRRENNLTHLPKYFKHCDFNHDDTLNSNGSQDQTNTNIADGQNSFVQKVINDKKTNDICILYNRKAEKVYDMKSIVKNLKLMAVDKSLTVKLFGEQTLEEEYPDIYEGQYSVLDVVGKVADSKVILYIKDSMLSDGYRDDVLNVLFASGAVVVTPYSRGMAHILRDEYNCFIFDKDTYLQKIYTCVINYSHYGLLRNNAKKSVIVGLNIDTWSDKILKTVK</sequence>